<sequence length="87" mass="9464">MGLKPCVKTVISQQSLIATSPSPSTPFTILLLISDDLEQFFASSSYSQIDTIISISSNSSQYFNSNETNTHVDDAEQQQCASSNQNL</sequence>
<dbReference type="AlphaFoldDB" id="A0A9N9GUR1"/>
<dbReference type="Proteomes" id="UP000789831">
    <property type="component" value="Unassembled WGS sequence"/>
</dbReference>
<gene>
    <name evidence="2" type="ORF">AGERDE_LOCUS10731</name>
</gene>
<name>A0A9N9GUR1_9GLOM</name>
<feature type="region of interest" description="Disordered" evidence="1">
    <location>
        <begin position="66"/>
        <end position="87"/>
    </location>
</feature>
<evidence type="ECO:0000313" key="2">
    <source>
        <dbReference type="EMBL" id="CAG8635586.1"/>
    </source>
</evidence>
<proteinExistence type="predicted"/>
<organism evidence="2 3">
    <name type="scientific">Ambispora gerdemannii</name>
    <dbReference type="NCBI Taxonomy" id="144530"/>
    <lineage>
        <taxon>Eukaryota</taxon>
        <taxon>Fungi</taxon>
        <taxon>Fungi incertae sedis</taxon>
        <taxon>Mucoromycota</taxon>
        <taxon>Glomeromycotina</taxon>
        <taxon>Glomeromycetes</taxon>
        <taxon>Archaeosporales</taxon>
        <taxon>Ambisporaceae</taxon>
        <taxon>Ambispora</taxon>
    </lineage>
</organism>
<dbReference type="EMBL" id="CAJVPL010003604">
    <property type="protein sequence ID" value="CAG8635586.1"/>
    <property type="molecule type" value="Genomic_DNA"/>
</dbReference>
<accession>A0A9N9GUR1</accession>
<keyword evidence="3" id="KW-1185">Reference proteome</keyword>
<evidence type="ECO:0000256" key="1">
    <source>
        <dbReference type="SAM" id="MobiDB-lite"/>
    </source>
</evidence>
<evidence type="ECO:0000313" key="3">
    <source>
        <dbReference type="Proteomes" id="UP000789831"/>
    </source>
</evidence>
<protein>
    <submittedName>
        <fullName evidence="2">8270_t:CDS:1</fullName>
    </submittedName>
</protein>
<comment type="caution">
    <text evidence="2">The sequence shown here is derived from an EMBL/GenBank/DDBJ whole genome shotgun (WGS) entry which is preliminary data.</text>
</comment>
<reference evidence="2" key="1">
    <citation type="submission" date="2021-06" db="EMBL/GenBank/DDBJ databases">
        <authorList>
            <person name="Kallberg Y."/>
            <person name="Tangrot J."/>
            <person name="Rosling A."/>
        </authorList>
    </citation>
    <scope>NUCLEOTIDE SEQUENCE</scope>
    <source>
        <strain evidence="2">MT106</strain>
    </source>
</reference>
<feature type="compositionally biased region" description="Polar residues" evidence="1">
    <location>
        <begin position="77"/>
        <end position="87"/>
    </location>
</feature>